<comment type="catalytic activity">
    <reaction evidence="1">
        <text>2-phosphoglycolate + H2O = glycolate + phosphate</text>
        <dbReference type="Rhea" id="RHEA:14369"/>
        <dbReference type="ChEBI" id="CHEBI:15377"/>
        <dbReference type="ChEBI" id="CHEBI:29805"/>
        <dbReference type="ChEBI" id="CHEBI:43474"/>
        <dbReference type="ChEBI" id="CHEBI:58033"/>
        <dbReference type="EC" id="3.1.3.18"/>
    </reaction>
</comment>
<organism evidence="5 6">
    <name type="scientific">Archangium gephyra</name>
    <dbReference type="NCBI Taxonomy" id="48"/>
    <lineage>
        <taxon>Bacteria</taxon>
        <taxon>Pseudomonadati</taxon>
        <taxon>Myxococcota</taxon>
        <taxon>Myxococcia</taxon>
        <taxon>Myxococcales</taxon>
        <taxon>Cystobacterineae</taxon>
        <taxon>Archangiaceae</taxon>
        <taxon>Archangium</taxon>
    </lineage>
</organism>
<dbReference type="InterPro" id="IPR023198">
    <property type="entry name" value="PGP-like_dom2"/>
</dbReference>
<dbReference type="AlphaFoldDB" id="A0A2W5TU54"/>
<dbReference type="InterPro" id="IPR050155">
    <property type="entry name" value="HAD-like_hydrolase_sf"/>
</dbReference>
<evidence type="ECO:0000313" key="6">
    <source>
        <dbReference type="Proteomes" id="UP000249061"/>
    </source>
</evidence>
<dbReference type="Pfam" id="PF13419">
    <property type="entry name" value="HAD_2"/>
    <property type="match status" value="1"/>
</dbReference>
<dbReference type="Gene3D" id="3.40.50.1000">
    <property type="entry name" value="HAD superfamily/HAD-like"/>
    <property type="match status" value="1"/>
</dbReference>
<dbReference type="Proteomes" id="UP000249061">
    <property type="component" value="Unassembled WGS sequence"/>
</dbReference>
<protein>
    <recommendedName>
        <fullName evidence="4">phosphoglycolate phosphatase</fullName>
        <ecNumber evidence="4">3.1.3.18</ecNumber>
    </recommendedName>
</protein>
<dbReference type="InterPro" id="IPR036412">
    <property type="entry name" value="HAD-like_sf"/>
</dbReference>
<dbReference type="SFLD" id="SFLDS00003">
    <property type="entry name" value="Haloacid_Dehalogenase"/>
    <property type="match status" value="1"/>
</dbReference>
<name>A0A2W5TU54_9BACT</name>
<proteinExistence type="inferred from homology"/>
<dbReference type="GO" id="GO:0008967">
    <property type="term" value="F:phosphoglycolate phosphatase activity"/>
    <property type="evidence" value="ECO:0007669"/>
    <property type="project" value="UniProtKB-EC"/>
</dbReference>
<dbReference type="SFLD" id="SFLDG01129">
    <property type="entry name" value="C1.5:_HAD__Beta-PGM__Phosphata"/>
    <property type="match status" value="1"/>
</dbReference>
<evidence type="ECO:0000256" key="2">
    <source>
        <dbReference type="ARBA" id="ARBA00004818"/>
    </source>
</evidence>
<dbReference type="PANTHER" id="PTHR43434:SF1">
    <property type="entry name" value="PHOSPHOGLYCOLATE PHOSPHATASE"/>
    <property type="match status" value="1"/>
</dbReference>
<comment type="caution">
    <text evidence="5">The sequence shown here is derived from an EMBL/GenBank/DDBJ whole genome shotgun (WGS) entry which is preliminary data.</text>
</comment>
<dbReference type="PANTHER" id="PTHR43434">
    <property type="entry name" value="PHOSPHOGLYCOLATE PHOSPHATASE"/>
    <property type="match status" value="1"/>
</dbReference>
<dbReference type="GO" id="GO:0006281">
    <property type="term" value="P:DNA repair"/>
    <property type="evidence" value="ECO:0007669"/>
    <property type="project" value="TreeGrafter"/>
</dbReference>
<comment type="pathway">
    <text evidence="2">Organic acid metabolism; glycolate biosynthesis; glycolate from 2-phosphoglycolate: step 1/1.</text>
</comment>
<evidence type="ECO:0000256" key="3">
    <source>
        <dbReference type="ARBA" id="ARBA00006171"/>
    </source>
</evidence>
<dbReference type="InterPro" id="IPR041492">
    <property type="entry name" value="HAD_2"/>
</dbReference>
<evidence type="ECO:0000256" key="1">
    <source>
        <dbReference type="ARBA" id="ARBA00000830"/>
    </source>
</evidence>
<accession>A0A2W5TU54</accession>
<evidence type="ECO:0000256" key="4">
    <source>
        <dbReference type="ARBA" id="ARBA00013078"/>
    </source>
</evidence>
<dbReference type="EMBL" id="QFQP01000003">
    <property type="protein sequence ID" value="PZR16803.1"/>
    <property type="molecule type" value="Genomic_DNA"/>
</dbReference>
<evidence type="ECO:0000313" key="5">
    <source>
        <dbReference type="EMBL" id="PZR16803.1"/>
    </source>
</evidence>
<comment type="similarity">
    <text evidence="3">Belongs to the HAD-like hydrolase superfamily. CbbY/CbbZ/Gph/YieH family.</text>
</comment>
<dbReference type="GO" id="GO:0005829">
    <property type="term" value="C:cytosol"/>
    <property type="evidence" value="ECO:0007669"/>
    <property type="project" value="TreeGrafter"/>
</dbReference>
<gene>
    <name evidence="5" type="ORF">DI536_06535</name>
</gene>
<dbReference type="InterPro" id="IPR006439">
    <property type="entry name" value="HAD-SF_hydro_IA"/>
</dbReference>
<sequence>MTFRFDAFIFDLDGTLADSIADIGISMNEVLKGRGLEPHAVDRYKEFVGEGAENLIRRAVTAAGGVVDDMPALLEDYRVRYAALDHHNSRPYPGIEEMLGAIVASGRPMAVLSNKRDDFTKHLVKQAFSRFPFVDVRGERDGVPRKPDPTAAFELALALNVLPHRIGFVGDTKIDAITANRAGMISVGVLWGFRGRDELTQHGAKLLLERPEDLLAHLR</sequence>
<dbReference type="NCBIfam" id="TIGR01549">
    <property type="entry name" value="HAD-SF-IA-v1"/>
    <property type="match status" value="1"/>
</dbReference>
<dbReference type="Gene3D" id="1.10.150.240">
    <property type="entry name" value="Putative phosphatase, domain 2"/>
    <property type="match status" value="1"/>
</dbReference>
<dbReference type="InterPro" id="IPR023214">
    <property type="entry name" value="HAD_sf"/>
</dbReference>
<dbReference type="SUPFAM" id="SSF56784">
    <property type="entry name" value="HAD-like"/>
    <property type="match status" value="1"/>
</dbReference>
<reference evidence="5 6" key="1">
    <citation type="submission" date="2017-08" db="EMBL/GenBank/DDBJ databases">
        <title>Infants hospitalized years apart are colonized by the same room-sourced microbial strains.</title>
        <authorList>
            <person name="Brooks B."/>
            <person name="Olm M.R."/>
            <person name="Firek B.A."/>
            <person name="Baker R."/>
            <person name="Thomas B.C."/>
            <person name="Morowitz M.J."/>
            <person name="Banfield J.F."/>
        </authorList>
    </citation>
    <scope>NUCLEOTIDE SEQUENCE [LARGE SCALE GENOMIC DNA]</scope>
    <source>
        <strain evidence="5">S2_003_000_R2_14</strain>
    </source>
</reference>
<keyword evidence="5" id="KW-0378">Hydrolase</keyword>
<dbReference type="EC" id="3.1.3.18" evidence="4"/>